<evidence type="ECO:0000313" key="2">
    <source>
        <dbReference type="Proteomes" id="UP000584325"/>
    </source>
</evidence>
<protein>
    <submittedName>
        <fullName evidence="1">Uncharacterized protein</fullName>
    </submittedName>
</protein>
<organism evidence="1 2">
    <name type="scientific">Pseudoduganella umbonata</name>
    <dbReference type="NCBI Taxonomy" id="864828"/>
    <lineage>
        <taxon>Bacteria</taxon>
        <taxon>Pseudomonadati</taxon>
        <taxon>Pseudomonadota</taxon>
        <taxon>Betaproteobacteria</taxon>
        <taxon>Burkholderiales</taxon>
        <taxon>Oxalobacteraceae</taxon>
        <taxon>Telluria group</taxon>
        <taxon>Pseudoduganella</taxon>
    </lineage>
</organism>
<gene>
    <name evidence="1" type="ORF">FHS02_000202</name>
</gene>
<name>A0A7W5H8Q7_9BURK</name>
<evidence type="ECO:0000313" key="1">
    <source>
        <dbReference type="EMBL" id="MBB3219415.1"/>
    </source>
</evidence>
<comment type="caution">
    <text evidence="1">The sequence shown here is derived from an EMBL/GenBank/DDBJ whole genome shotgun (WGS) entry which is preliminary data.</text>
</comment>
<accession>A0A7W5H8Q7</accession>
<proteinExistence type="predicted"/>
<dbReference type="RefSeq" id="WP_229422497.1">
    <property type="nucleotide sequence ID" value="NZ_CP040017.1"/>
</dbReference>
<dbReference type="EMBL" id="JACHXS010000001">
    <property type="protein sequence ID" value="MBB3219415.1"/>
    <property type="molecule type" value="Genomic_DNA"/>
</dbReference>
<dbReference type="Proteomes" id="UP000584325">
    <property type="component" value="Unassembled WGS sequence"/>
</dbReference>
<sequence>MSHDVLRGPASVAADGRAAGPTVCRTVLRDGRTLLLTATVRPRANRADVKCVVPGAPALGERMAEVVRLARLTEARLDSRVQLVLGIDGAPQEGERNWELAAVLADRMARGAWRPPRGTGEVIALGWSDAWQLGRVDGYDAPPALPDTGPDMGPDIGQSTSARRELVLGGAGLPHLGALTGHADPGGSVSSVRTWFPLHSGGINDTLAWVEVSVAPLAADAPLPGADEEDTIAVPGVDAAAQLAVRQALAGARHGDGRGLGRWRTAVRFSEARFTGASYQLALVMADRLARGRDFVPRGRLIATGSSTAWHAGQVDAVDGREAKLALILAEAAAGDRVLLPGAWHDALPPGWAGALRAKGASFACVDRVGLI</sequence>
<dbReference type="AlphaFoldDB" id="A0A7W5H8Q7"/>
<reference evidence="1 2" key="1">
    <citation type="submission" date="2020-08" db="EMBL/GenBank/DDBJ databases">
        <title>Genomic Encyclopedia of Type Strains, Phase III (KMG-III): the genomes of soil and plant-associated and newly described type strains.</title>
        <authorList>
            <person name="Whitman W."/>
        </authorList>
    </citation>
    <scope>NUCLEOTIDE SEQUENCE [LARGE SCALE GENOMIC DNA]</scope>
    <source>
        <strain evidence="1 2">CECT 7753</strain>
    </source>
</reference>